<dbReference type="Gene3D" id="2.120.10.30">
    <property type="entry name" value="TolB, C-terminal domain"/>
    <property type="match status" value="1"/>
</dbReference>
<dbReference type="PANTHER" id="PTHR36807">
    <property type="entry name" value="PHOSPHOGLYCOLATE PHOSPHATASE"/>
    <property type="match status" value="1"/>
</dbReference>
<accession>A0A164Z4G5</accession>
<dbReference type="STRING" id="79200.A0A164Z4G5"/>
<proteinExistence type="predicted"/>
<dbReference type="EMBL" id="LNRQ01000005">
    <property type="protein sequence ID" value="KZM95314.1"/>
    <property type="molecule type" value="Genomic_DNA"/>
</dbReference>
<dbReference type="Gramene" id="KZM95314">
    <property type="protein sequence ID" value="KZM95314"/>
    <property type="gene ID" value="DCAR_018556"/>
</dbReference>
<dbReference type="InterPro" id="IPR011042">
    <property type="entry name" value="6-blade_b-propeller_TolB-like"/>
</dbReference>
<evidence type="ECO:0000313" key="1">
    <source>
        <dbReference type="EMBL" id="KZM95314.1"/>
    </source>
</evidence>
<protein>
    <submittedName>
        <fullName evidence="1">Uncharacterized protein</fullName>
    </submittedName>
</protein>
<dbReference type="PANTHER" id="PTHR36807:SF2">
    <property type="entry name" value="PHOSPHOGLYCOLATE PHOSPHATASE"/>
    <property type="match status" value="1"/>
</dbReference>
<organism evidence="1">
    <name type="scientific">Daucus carota subsp. sativus</name>
    <name type="common">Carrot</name>
    <dbReference type="NCBI Taxonomy" id="79200"/>
    <lineage>
        <taxon>Eukaryota</taxon>
        <taxon>Viridiplantae</taxon>
        <taxon>Streptophyta</taxon>
        <taxon>Embryophyta</taxon>
        <taxon>Tracheophyta</taxon>
        <taxon>Spermatophyta</taxon>
        <taxon>Magnoliopsida</taxon>
        <taxon>eudicotyledons</taxon>
        <taxon>Gunneridae</taxon>
        <taxon>Pentapetalae</taxon>
        <taxon>asterids</taxon>
        <taxon>campanulids</taxon>
        <taxon>Apiales</taxon>
        <taxon>Apiaceae</taxon>
        <taxon>Apioideae</taxon>
        <taxon>Scandiceae</taxon>
        <taxon>Daucinae</taxon>
        <taxon>Daucus</taxon>
        <taxon>Daucus sect. Daucus</taxon>
    </lineage>
</organism>
<sequence length="915" mass="103074">MNSSGVITSDWIPIVDQVLLITSVFLTYMAGVIPADKSLFNPQQRTANDRVVPDEASVSGREVNNDDEANLTFAWEIVRKKLFDSLNIIENNGNAGSGVTDVLGNSSTLQMVEPQVEFSQIIQKSCEHLCIDWLKEELSLKSSNTDVGRLSVLGDKLNVYDSIIQSIEILGKKDLYADLIGILRFGSLRKDSCYDFDFFSCHGVSVLEDLVISMADGVASMYVELISVDGNMSDGIHSLGLSLCTLSTRALQRLRNEVVLSQWLYQNMDSVASMYEDRFDLRTLESRVIQNSSKGEANESSWWKKLGMLKSRPVSSPLCFVVINCISVPVKRTKELRALTGWFSTLSRKKHKSLNEDGFLSFIASSLDKVEGPSHHWLNKSEDSKEILKRDGVFLVLAGAFLEEPSNESVIMIKNVKALHQRYPTVHVMGFQSCKSIFSDAFIVPLLQSMMREFITFPILLSTNNFPEVLKGACYIICEGFKRPQIFYEKDVDIGFIDKVIKELNLQQHNDKSVNKLQSSWVKPIHVIPEPYCCSSLQNLFLYFPGCIAVDESNERLFLSDSNHHRIIVSNGSGEILESIGASPGFEDGEFQSAKLTRPAASFYHSAENCLYFVDSENHAIRRADMERRVVETLHPTCNINNKGHSLWSWFVDKFWPRNDAVTKSDTYDSETFLYPWHMMKSVDNDLYVFTRSGDAQSSCRIDHMQQFSLLPGRIDIQLIVDIPEDTVLVEPIKEDYVWFQARGTATVVPEAKKKEESLEKVGLAQQWYDELDDLAALTPEEKLSTEKEDMISDGEVQDGRICIKSAINTSPGTCEVIISAAIYLKLKILSTSIDDDREKYASRIAHHLSNKSGRSRKDQCLQQLLTSNADARDLIFMKPLNVKLLFDCLNHPKAKNSKDIILTNSSVDVNVTLT</sequence>
<comment type="caution">
    <text evidence="1">The sequence shown here is derived from an EMBL/GenBank/DDBJ whole genome shotgun (WGS) entry which is preliminary data.</text>
</comment>
<gene>
    <name evidence="1" type="ORF">DCAR_018556</name>
</gene>
<dbReference type="AlphaFoldDB" id="A0A164Z4G5"/>
<dbReference type="SUPFAM" id="SSF63825">
    <property type="entry name" value="YWTD domain"/>
    <property type="match status" value="1"/>
</dbReference>
<reference evidence="1" key="1">
    <citation type="journal article" date="2016" name="Nat. Genet.">
        <title>A high-quality carrot genome assembly provides new insights into carotenoid accumulation and asterid genome evolution.</title>
        <authorList>
            <person name="Iorizzo M."/>
            <person name="Ellison S."/>
            <person name="Senalik D."/>
            <person name="Zeng P."/>
            <person name="Satapoomin P."/>
            <person name="Huang J."/>
            <person name="Bowman M."/>
            <person name="Iovene M."/>
            <person name="Sanseverino W."/>
            <person name="Cavagnaro P."/>
            <person name="Yildiz M."/>
            <person name="Macko-Podgorni A."/>
            <person name="Moranska E."/>
            <person name="Grzebelus E."/>
            <person name="Grzebelus D."/>
            <person name="Ashrafi H."/>
            <person name="Zheng Z."/>
            <person name="Cheng S."/>
            <person name="Spooner D."/>
            <person name="Van Deynze A."/>
            <person name="Simon P."/>
        </authorList>
    </citation>
    <scope>NUCLEOTIDE SEQUENCE [LARGE SCALE GENOMIC DNA]</scope>
    <source>
        <tissue evidence="1">Leaf</tissue>
    </source>
</reference>
<name>A0A164Z4G5_DAUCS</name>